<dbReference type="Proteomes" id="UP001610810">
    <property type="component" value="Unassembled WGS sequence"/>
</dbReference>
<keyword evidence="3" id="KW-0547">Nucleotide-binding</keyword>
<evidence type="ECO:0000256" key="5">
    <source>
        <dbReference type="ARBA" id="ARBA00022989"/>
    </source>
</evidence>
<keyword evidence="4 11" id="KW-0067">ATP-binding</keyword>
<protein>
    <submittedName>
        <fullName evidence="11">ABC transporter ATP-binding protein</fullName>
    </submittedName>
</protein>
<feature type="compositionally biased region" description="Basic and acidic residues" evidence="7">
    <location>
        <begin position="617"/>
        <end position="626"/>
    </location>
</feature>
<dbReference type="InterPro" id="IPR036640">
    <property type="entry name" value="ABC1_TM_sf"/>
</dbReference>
<dbReference type="Gene3D" id="1.20.1560.10">
    <property type="entry name" value="ABC transporter type 1, transmembrane domain"/>
    <property type="match status" value="1"/>
</dbReference>
<evidence type="ECO:0000256" key="3">
    <source>
        <dbReference type="ARBA" id="ARBA00022741"/>
    </source>
</evidence>
<feature type="transmembrane region" description="Helical" evidence="8">
    <location>
        <begin position="264"/>
        <end position="283"/>
    </location>
</feature>
<dbReference type="PROSITE" id="PS50893">
    <property type="entry name" value="ABC_TRANSPORTER_2"/>
    <property type="match status" value="1"/>
</dbReference>
<evidence type="ECO:0000256" key="6">
    <source>
        <dbReference type="ARBA" id="ARBA00023136"/>
    </source>
</evidence>
<evidence type="ECO:0000313" key="11">
    <source>
        <dbReference type="EMBL" id="MFI0577009.1"/>
    </source>
</evidence>
<dbReference type="SUPFAM" id="SSF52540">
    <property type="entry name" value="P-loop containing nucleoside triphosphate hydrolases"/>
    <property type="match status" value="1"/>
</dbReference>
<keyword evidence="6 8" id="KW-0472">Membrane</keyword>
<gene>
    <name evidence="11" type="ORF">ACH3YB_35870</name>
</gene>
<dbReference type="EMBL" id="JBIQWK010000016">
    <property type="protein sequence ID" value="MFI0577009.1"/>
    <property type="molecule type" value="Genomic_DNA"/>
</dbReference>
<reference evidence="11 12" key="1">
    <citation type="submission" date="2024-10" db="EMBL/GenBank/DDBJ databases">
        <authorList>
            <person name="Wannawong T."/>
            <person name="Kuncharoen N."/>
            <person name="Mhuantong W."/>
        </authorList>
    </citation>
    <scope>NUCLEOTIDE SEQUENCE [LARGE SCALE GENOMIC DNA]</scope>
    <source>
        <strain evidence="11 12">CALK1-4</strain>
    </source>
</reference>
<keyword evidence="5 8" id="KW-1133">Transmembrane helix</keyword>
<dbReference type="InterPro" id="IPR003593">
    <property type="entry name" value="AAA+_ATPase"/>
</dbReference>
<accession>A0ABW7S9Q1</accession>
<feature type="region of interest" description="Disordered" evidence="7">
    <location>
        <begin position="586"/>
        <end position="626"/>
    </location>
</feature>
<dbReference type="GO" id="GO:0005524">
    <property type="term" value="F:ATP binding"/>
    <property type="evidence" value="ECO:0007669"/>
    <property type="project" value="UniProtKB-KW"/>
</dbReference>
<dbReference type="PROSITE" id="PS50929">
    <property type="entry name" value="ABC_TM1F"/>
    <property type="match status" value="1"/>
</dbReference>
<evidence type="ECO:0000259" key="10">
    <source>
        <dbReference type="PROSITE" id="PS50929"/>
    </source>
</evidence>
<feature type="region of interest" description="Disordered" evidence="7">
    <location>
        <begin position="1"/>
        <end position="38"/>
    </location>
</feature>
<keyword evidence="2 8" id="KW-0812">Transmembrane</keyword>
<dbReference type="PANTHER" id="PTHR24221">
    <property type="entry name" value="ATP-BINDING CASSETTE SUB-FAMILY B"/>
    <property type="match status" value="1"/>
</dbReference>
<comment type="caution">
    <text evidence="11">The sequence shown here is derived from an EMBL/GenBank/DDBJ whole genome shotgun (WGS) entry which is preliminary data.</text>
</comment>
<evidence type="ECO:0000256" key="8">
    <source>
        <dbReference type="SAM" id="Phobius"/>
    </source>
</evidence>
<comment type="subcellular location">
    <subcellularLocation>
        <location evidence="1">Cell membrane</location>
        <topology evidence="1">Multi-pass membrane protein</topology>
    </subcellularLocation>
</comment>
<evidence type="ECO:0000259" key="9">
    <source>
        <dbReference type="PROSITE" id="PS50893"/>
    </source>
</evidence>
<dbReference type="RefSeq" id="WP_398353630.1">
    <property type="nucleotide sequence ID" value="NZ_JBIQWK010000016.1"/>
</dbReference>
<dbReference type="InterPro" id="IPR003439">
    <property type="entry name" value="ABC_transporter-like_ATP-bd"/>
</dbReference>
<keyword evidence="12" id="KW-1185">Reference proteome</keyword>
<feature type="domain" description="ABC transporter" evidence="9">
    <location>
        <begin position="354"/>
        <end position="585"/>
    </location>
</feature>
<dbReference type="PANTHER" id="PTHR24221:SF654">
    <property type="entry name" value="ATP-BINDING CASSETTE SUB-FAMILY B MEMBER 6"/>
    <property type="match status" value="1"/>
</dbReference>
<evidence type="ECO:0000256" key="7">
    <source>
        <dbReference type="SAM" id="MobiDB-lite"/>
    </source>
</evidence>
<evidence type="ECO:0000256" key="1">
    <source>
        <dbReference type="ARBA" id="ARBA00004651"/>
    </source>
</evidence>
<dbReference type="Pfam" id="PF00664">
    <property type="entry name" value="ABC_membrane"/>
    <property type="match status" value="1"/>
</dbReference>
<feature type="transmembrane region" description="Helical" evidence="8">
    <location>
        <begin position="169"/>
        <end position="195"/>
    </location>
</feature>
<feature type="domain" description="ABC transmembrane type-1" evidence="10">
    <location>
        <begin position="45"/>
        <end position="322"/>
    </location>
</feature>
<dbReference type="SMART" id="SM00382">
    <property type="entry name" value="AAA"/>
    <property type="match status" value="1"/>
</dbReference>
<dbReference type="InterPro" id="IPR011527">
    <property type="entry name" value="ABC1_TM_dom"/>
</dbReference>
<organism evidence="11 12">
    <name type="scientific">Streptomyces tendae</name>
    <dbReference type="NCBI Taxonomy" id="1932"/>
    <lineage>
        <taxon>Bacteria</taxon>
        <taxon>Bacillati</taxon>
        <taxon>Actinomycetota</taxon>
        <taxon>Actinomycetes</taxon>
        <taxon>Kitasatosporales</taxon>
        <taxon>Streptomycetaceae</taxon>
        <taxon>Streptomyces</taxon>
    </lineage>
</organism>
<dbReference type="Pfam" id="PF00005">
    <property type="entry name" value="ABC_tran"/>
    <property type="match status" value="1"/>
</dbReference>
<dbReference type="SUPFAM" id="SSF90123">
    <property type="entry name" value="ABC transporter transmembrane region"/>
    <property type="match status" value="1"/>
</dbReference>
<evidence type="ECO:0000256" key="4">
    <source>
        <dbReference type="ARBA" id="ARBA00022840"/>
    </source>
</evidence>
<dbReference type="Gene3D" id="3.40.50.300">
    <property type="entry name" value="P-loop containing nucleotide triphosphate hydrolases"/>
    <property type="match status" value="1"/>
</dbReference>
<feature type="transmembrane region" description="Helical" evidence="8">
    <location>
        <begin position="303"/>
        <end position="321"/>
    </location>
</feature>
<evidence type="ECO:0000256" key="2">
    <source>
        <dbReference type="ARBA" id="ARBA00022692"/>
    </source>
</evidence>
<feature type="compositionally biased region" description="Gly residues" evidence="7">
    <location>
        <begin position="1"/>
        <end position="12"/>
    </location>
</feature>
<dbReference type="InterPro" id="IPR039421">
    <property type="entry name" value="Type_1_exporter"/>
</dbReference>
<sequence>MSPGAGAPGSGPGRRRLSAHDVRRFPPVRKSRPAPPRAPGRALEALVLLCSVAAAAAAVAQPLALGRTLDLLLRDGDAGWWLPLSAGLLLGELLLDSATSLFTGRCNATWTASVRTRALRGLLRTAPDHARPYPPGDIGTRLTLNAADAGGAPAARAALAASLITPLGALVALALVDVWVALCVLTGLPALALLLRSFARDTGATVAAYQSTQSVIASRLLEALEGADTIGAAGTGERERARVLAPLAELAAQGRHMWALHGRALGRSGVLVPLLTLAATAVGGLRLAAGELSVGDLLAVGRYAQLTAGVGAAASLLGAIVRAREARRRTRELERMPATAYATRRLPPGGPGELRLCGVRVLRGGREVLRADGVRVPGGSTVAVVGRSGAGKSVLAAVAGRLIDPDEGHVLLDGVRLDRLTHEALRTEVAYAFERPVLGEGTVAEAIATGARRPSRERVREAARAAGADGFVRRLPHGYDTPLPRAPLSGGEHQRLGLARAFAHAGRLLVLDDATSSLDTATEHEVDLALRRSVRPVTRLVVAHRPSVADRADLVLWLEDGEVRAVGTHRELWHTAGYREVFGVGAGAGADAGPSASPGPGPGPGPGVGGRGPGAVRRPEPEEVRP</sequence>
<evidence type="ECO:0000313" key="12">
    <source>
        <dbReference type="Proteomes" id="UP001610810"/>
    </source>
</evidence>
<proteinExistence type="predicted"/>
<dbReference type="InterPro" id="IPR027417">
    <property type="entry name" value="P-loop_NTPase"/>
</dbReference>
<name>A0ABW7S9Q1_STRTE</name>